<dbReference type="Pfam" id="PF03352">
    <property type="entry name" value="Adenine_glyco"/>
    <property type="match status" value="1"/>
</dbReference>
<gene>
    <name evidence="2" type="ORF">BCAMP_00075</name>
</gene>
<feature type="binding site" evidence="1">
    <location>
        <position position="180"/>
    </location>
    <ligand>
        <name>Zn(2+)</name>
        <dbReference type="ChEBI" id="CHEBI:29105"/>
    </ligand>
</feature>
<dbReference type="InterPro" id="IPR011257">
    <property type="entry name" value="DNA_glycosylase"/>
</dbReference>
<evidence type="ECO:0000313" key="2">
    <source>
        <dbReference type="EMBL" id="EUJ42148.1"/>
    </source>
</evidence>
<dbReference type="Gene3D" id="1.10.340.30">
    <property type="entry name" value="Hypothetical protein, domain 2"/>
    <property type="match status" value="1"/>
</dbReference>
<dbReference type="STRING" id="1265861.BCAMP_00075"/>
<name>W7DA59_9LIST</name>
<accession>W7DA59</accession>
<keyword evidence="1" id="KW-0479">Metal-binding</keyword>
<dbReference type="SUPFAM" id="SSF48150">
    <property type="entry name" value="DNA-glycosylase"/>
    <property type="match status" value="1"/>
</dbReference>
<dbReference type="GO" id="GO:0006284">
    <property type="term" value="P:base-excision repair"/>
    <property type="evidence" value="ECO:0007669"/>
    <property type="project" value="InterPro"/>
</dbReference>
<evidence type="ECO:0000313" key="3">
    <source>
        <dbReference type="Proteomes" id="UP000019243"/>
    </source>
</evidence>
<dbReference type="GO" id="GO:0008725">
    <property type="term" value="F:DNA-3-methyladenine glycosylase activity"/>
    <property type="evidence" value="ECO:0007669"/>
    <property type="project" value="InterPro"/>
</dbReference>
<dbReference type="InterPro" id="IPR005019">
    <property type="entry name" value="Adenine_glyco"/>
</dbReference>
<protein>
    <submittedName>
        <fullName evidence="2">DNA-3-methyladenine glycosylase</fullName>
    </submittedName>
</protein>
<dbReference type="PATRIC" id="fig|1265861.3.peg.12"/>
<dbReference type="GO" id="GO:0046872">
    <property type="term" value="F:metal ion binding"/>
    <property type="evidence" value="ECO:0007669"/>
    <property type="project" value="UniProtKB-KW"/>
</dbReference>
<organism evidence="2 3">
    <name type="scientific">Brochothrix campestris FSL F6-1037</name>
    <dbReference type="NCBI Taxonomy" id="1265861"/>
    <lineage>
        <taxon>Bacteria</taxon>
        <taxon>Bacillati</taxon>
        <taxon>Bacillota</taxon>
        <taxon>Bacilli</taxon>
        <taxon>Bacillales</taxon>
        <taxon>Listeriaceae</taxon>
        <taxon>Brochothrix</taxon>
    </lineage>
</organism>
<evidence type="ECO:0000256" key="1">
    <source>
        <dbReference type="PIRSR" id="PIRSR605019-1"/>
    </source>
</evidence>
<feature type="binding site" evidence="1">
    <location>
        <position position="176"/>
    </location>
    <ligand>
        <name>Zn(2+)</name>
        <dbReference type="ChEBI" id="CHEBI:29105"/>
    </ligand>
</feature>
<keyword evidence="3" id="KW-1185">Reference proteome</keyword>
<dbReference type="AlphaFoldDB" id="W7DA59"/>
<reference evidence="2 3" key="1">
    <citation type="submission" date="2012-12" db="EMBL/GenBank/DDBJ databases">
        <title>Novel taxa of Listeriaceae from agricultural environments in the United States.</title>
        <authorList>
            <person name="den Bakker H.C."/>
            <person name="Allred A."/>
            <person name="Warchocki S."/>
            <person name="Wright E.M."/>
            <person name="Burrell A."/>
            <person name="Nightingale K.K."/>
            <person name="Kephart D."/>
            <person name="Wiedmann M."/>
        </authorList>
    </citation>
    <scope>NUCLEOTIDE SEQUENCE [LARGE SCALE GENOMIC DNA]</scope>
    <source>
        <strain evidence="2 3">FSL F6-1037</strain>
    </source>
</reference>
<feature type="binding site" evidence="1">
    <location>
        <position position="17"/>
    </location>
    <ligand>
        <name>Zn(2+)</name>
        <dbReference type="ChEBI" id="CHEBI:29105"/>
    </ligand>
</feature>
<keyword evidence="1" id="KW-0862">Zinc</keyword>
<dbReference type="InterPro" id="IPR052891">
    <property type="entry name" value="DNA-3mA_glycosylase"/>
</dbReference>
<dbReference type="OrthoDB" id="9807664at2"/>
<sequence length="193" mass="22436">MTICDWAQQHAEMTLYHNEEWGRYTAKTDASYFEFLTLEGAQAGLSWRTVLNKREGYRKVFHHFNLERCAQLSDEELEAARLNTAIVRHKLKIYSVRKNARVLQQIIVEYGSIEQYFRGFFSVVPIVNEWQKMSELPNESAESKAISKDLKKRGCSFIGPTIIYAFLQATGFVDDHLTTCPYHQSYQKEPLNA</sequence>
<comment type="caution">
    <text evidence="2">The sequence shown here is derived from an EMBL/GenBank/DDBJ whole genome shotgun (WGS) entry which is preliminary data.</text>
</comment>
<dbReference type="RefSeq" id="WP_035312713.1">
    <property type="nucleotide sequence ID" value="NZ_AODH01000001.1"/>
</dbReference>
<dbReference type="PANTHER" id="PTHR30037:SF4">
    <property type="entry name" value="DNA-3-METHYLADENINE GLYCOSYLASE I"/>
    <property type="match status" value="1"/>
</dbReference>
<feature type="binding site" evidence="1">
    <location>
        <position position="4"/>
    </location>
    <ligand>
        <name>Zn(2+)</name>
        <dbReference type="ChEBI" id="CHEBI:29105"/>
    </ligand>
</feature>
<proteinExistence type="predicted"/>
<dbReference type="PANTHER" id="PTHR30037">
    <property type="entry name" value="DNA-3-METHYLADENINE GLYCOSYLASE 1"/>
    <property type="match status" value="1"/>
</dbReference>
<dbReference type="EMBL" id="AODH01000001">
    <property type="protein sequence ID" value="EUJ42148.1"/>
    <property type="molecule type" value="Genomic_DNA"/>
</dbReference>
<dbReference type="Proteomes" id="UP000019243">
    <property type="component" value="Unassembled WGS sequence"/>
</dbReference>